<comment type="caution">
    <text evidence="2">The sequence shown here is derived from an EMBL/GenBank/DDBJ whole genome shotgun (WGS) entry which is preliminary data.</text>
</comment>
<keyword evidence="1" id="KW-0812">Transmembrane</keyword>
<dbReference type="PATRIC" id="fig|46224.3.peg.499"/>
<reference evidence="2 3" key="1">
    <citation type="submission" date="2016-01" db="EMBL/GenBank/DDBJ databases">
        <title>Genome Sequences of Twelve Sporeforming Bacillus Species Isolated from Foods.</title>
        <authorList>
            <person name="Berendsen E.M."/>
            <person name="Wells-Bennik M.H."/>
            <person name="Krawcyk A.O."/>
            <person name="De Jong A."/>
            <person name="Holsappel S."/>
            <person name="Eijlander R.T."/>
            <person name="Kuipers O.P."/>
        </authorList>
    </citation>
    <scope>NUCLEOTIDE SEQUENCE [LARGE SCALE GENOMIC DNA]</scope>
    <source>
        <strain evidence="2 3">B4102</strain>
    </source>
</reference>
<name>A0A150KLI5_9BACI</name>
<keyword evidence="1" id="KW-0472">Membrane</keyword>
<evidence type="ECO:0000313" key="3">
    <source>
        <dbReference type="Proteomes" id="UP000075666"/>
    </source>
</evidence>
<proteinExistence type="predicted"/>
<feature type="transmembrane region" description="Helical" evidence="1">
    <location>
        <begin position="29"/>
        <end position="46"/>
    </location>
</feature>
<accession>A0A150KLI5</accession>
<feature type="transmembrane region" description="Helical" evidence="1">
    <location>
        <begin position="5"/>
        <end position="23"/>
    </location>
</feature>
<keyword evidence="3" id="KW-1185">Reference proteome</keyword>
<organism evidence="2 3">
    <name type="scientific">Heyndrickxia sporothermodurans</name>
    <dbReference type="NCBI Taxonomy" id="46224"/>
    <lineage>
        <taxon>Bacteria</taxon>
        <taxon>Bacillati</taxon>
        <taxon>Bacillota</taxon>
        <taxon>Bacilli</taxon>
        <taxon>Bacillales</taxon>
        <taxon>Bacillaceae</taxon>
        <taxon>Heyndrickxia</taxon>
    </lineage>
</organism>
<dbReference type="Proteomes" id="UP000075666">
    <property type="component" value="Unassembled WGS sequence"/>
</dbReference>
<dbReference type="AlphaFoldDB" id="A0A150KLI5"/>
<dbReference type="STRING" id="46224.B4102_2029"/>
<keyword evidence="1" id="KW-1133">Transmembrane helix</keyword>
<evidence type="ECO:0000313" key="2">
    <source>
        <dbReference type="EMBL" id="KYC92919.1"/>
    </source>
</evidence>
<sequence>MHYKNLLKIIGIIAFFIFGYFLYMKQLGAIPFLILSIILFYLGISMRSKKK</sequence>
<protein>
    <submittedName>
        <fullName evidence="2">Uncharacterized protein</fullName>
    </submittedName>
</protein>
<gene>
    <name evidence="2" type="ORF">B4102_2029</name>
</gene>
<dbReference type="EMBL" id="LQYN01000107">
    <property type="protein sequence ID" value="KYC92919.1"/>
    <property type="molecule type" value="Genomic_DNA"/>
</dbReference>
<evidence type="ECO:0000256" key="1">
    <source>
        <dbReference type="SAM" id="Phobius"/>
    </source>
</evidence>